<keyword evidence="2" id="KW-1185">Reference proteome</keyword>
<reference evidence="1" key="1">
    <citation type="journal article" date="2018" name="Int. J. Syst. Evol. Microbiol.">
        <title>Neptunicella marina gen. nov., sp. nov., isolated from surface seawater.</title>
        <authorList>
            <person name="Liu X."/>
            <person name="Lai Q."/>
            <person name="Du Y."/>
            <person name="Zhang X."/>
            <person name="Liu Z."/>
            <person name="Sun F."/>
            <person name="Shao Z."/>
        </authorList>
    </citation>
    <scope>NUCLEOTIDE SEQUENCE</scope>
    <source>
        <strain evidence="1">S27-2</strain>
    </source>
</reference>
<name>A0A8J6LWK7_9ALTE</name>
<accession>A0A8J6LWK7</accession>
<dbReference type="PANTHER" id="PTHR35399:SF4">
    <property type="entry name" value="MEMBRANE PROTEIN"/>
    <property type="match status" value="1"/>
</dbReference>
<protein>
    <submittedName>
        <fullName evidence="1">DUF839 domain-containing protein</fullName>
    </submittedName>
</protein>
<evidence type="ECO:0000313" key="1">
    <source>
        <dbReference type="EMBL" id="MBC3765219.1"/>
    </source>
</evidence>
<dbReference type="EMBL" id="JACNEP010000003">
    <property type="protein sequence ID" value="MBC3765219.1"/>
    <property type="molecule type" value="Genomic_DNA"/>
</dbReference>
<sequence>MISRRQFNQSLVAVAFGGLSKHLMATPNGLGSVAKNTGYGALISDPNGVLDLPEGFSYQIISQLGEVMSDGREVPDRADGMGCFYKDDERVVLVRNHELSPPIAGSSEEVKDKSAAAQAYDVGQHGNALPGGTSNIVYNLKTGKTEQQHMSLIGTVRNCSGGITPWGSWLTCEESTLTPSAANQKHHGFVFEVPSDSNGLVEPLPLKAMGRFNHEAACIDPRTGIVYLTEDRDDSLLYRFIPKQKGKLSAGGKLQALAIKGKPHADTRNWEKRQLVVGDTVFAEWIDLDNVESPDDDLRLRGHKAGAALFARGEGIHWANQELFFCCTSGGSKKLGQIMQYQPSEFEGTDKEQQAPGKLTLYVESPHKASFNFGDNLTVAPDGQLIVCEDQYTTIVDNHLKGVTTKGETYDFARIRLQTEPAGACFSPDGSVLFVNLYSPSKTLAIRGPWQHLAG</sequence>
<dbReference type="Pfam" id="PF05787">
    <property type="entry name" value="PhoX"/>
    <property type="match status" value="1"/>
</dbReference>
<dbReference type="Proteomes" id="UP000601768">
    <property type="component" value="Unassembled WGS sequence"/>
</dbReference>
<comment type="caution">
    <text evidence="1">The sequence shown here is derived from an EMBL/GenBank/DDBJ whole genome shotgun (WGS) entry which is preliminary data.</text>
</comment>
<dbReference type="PANTHER" id="PTHR35399">
    <property type="entry name" value="SLR8030 PROTEIN"/>
    <property type="match status" value="1"/>
</dbReference>
<organism evidence="1 2">
    <name type="scientific">Neptunicella marina</name>
    <dbReference type="NCBI Taxonomy" id="2125989"/>
    <lineage>
        <taxon>Bacteria</taxon>
        <taxon>Pseudomonadati</taxon>
        <taxon>Pseudomonadota</taxon>
        <taxon>Gammaproteobacteria</taxon>
        <taxon>Alteromonadales</taxon>
        <taxon>Alteromonadaceae</taxon>
        <taxon>Neptunicella</taxon>
    </lineage>
</organism>
<dbReference type="InterPro" id="IPR008557">
    <property type="entry name" value="PhoX"/>
</dbReference>
<reference evidence="1" key="2">
    <citation type="submission" date="2020-08" db="EMBL/GenBank/DDBJ databases">
        <authorList>
            <person name="Lai Q."/>
        </authorList>
    </citation>
    <scope>NUCLEOTIDE SEQUENCE</scope>
    <source>
        <strain evidence="1">S27-2</strain>
    </source>
</reference>
<dbReference type="RefSeq" id="WP_186505696.1">
    <property type="nucleotide sequence ID" value="NZ_JACNEP010000003.1"/>
</dbReference>
<proteinExistence type="predicted"/>
<dbReference type="AlphaFoldDB" id="A0A8J6LWK7"/>
<evidence type="ECO:0000313" key="2">
    <source>
        <dbReference type="Proteomes" id="UP000601768"/>
    </source>
</evidence>
<gene>
    <name evidence="1" type="ORF">H8B19_04985</name>
</gene>
<dbReference type="SUPFAM" id="SSF63829">
    <property type="entry name" value="Calcium-dependent phosphotriesterase"/>
    <property type="match status" value="1"/>
</dbReference>